<dbReference type="Proteomes" id="UP000070501">
    <property type="component" value="Unassembled WGS sequence"/>
</dbReference>
<dbReference type="AlphaFoldDB" id="A0A136IXQ9"/>
<dbReference type="STRING" id="196109.A0A136IXQ9"/>
<evidence type="ECO:0000313" key="2">
    <source>
        <dbReference type="EMBL" id="KXJ89694.1"/>
    </source>
</evidence>
<keyword evidence="3" id="KW-1185">Reference proteome</keyword>
<dbReference type="SUPFAM" id="SSF82199">
    <property type="entry name" value="SET domain"/>
    <property type="match status" value="1"/>
</dbReference>
<organism evidence="2 3">
    <name type="scientific">Microdochium bolleyi</name>
    <dbReference type="NCBI Taxonomy" id="196109"/>
    <lineage>
        <taxon>Eukaryota</taxon>
        <taxon>Fungi</taxon>
        <taxon>Dikarya</taxon>
        <taxon>Ascomycota</taxon>
        <taxon>Pezizomycotina</taxon>
        <taxon>Sordariomycetes</taxon>
        <taxon>Xylariomycetidae</taxon>
        <taxon>Xylariales</taxon>
        <taxon>Microdochiaceae</taxon>
        <taxon>Microdochium</taxon>
    </lineage>
</organism>
<feature type="domain" description="SET" evidence="1">
    <location>
        <begin position="90"/>
        <end position="209"/>
    </location>
</feature>
<name>A0A136IXQ9_9PEZI</name>
<evidence type="ECO:0000259" key="1">
    <source>
        <dbReference type="Pfam" id="PF00856"/>
    </source>
</evidence>
<dbReference type="OrthoDB" id="5792673at2759"/>
<dbReference type="Gene3D" id="2.170.270.10">
    <property type="entry name" value="SET domain"/>
    <property type="match status" value="1"/>
</dbReference>
<protein>
    <recommendedName>
        <fullName evidence="1">SET domain-containing protein</fullName>
    </recommendedName>
</protein>
<dbReference type="Pfam" id="PF00856">
    <property type="entry name" value="SET"/>
    <property type="match status" value="1"/>
</dbReference>
<dbReference type="EMBL" id="KQ964254">
    <property type="protein sequence ID" value="KXJ89694.1"/>
    <property type="molecule type" value="Genomic_DNA"/>
</dbReference>
<evidence type="ECO:0000313" key="3">
    <source>
        <dbReference type="Proteomes" id="UP000070501"/>
    </source>
</evidence>
<dbReference type="InParanoid" id="A0A136IXQ9"/>
<accession>A0A136IXQ9</accession>
<dbReference type="InterPro" id="IPR001214">
    <property type="entry name" value="SET_dom"/>
</dbReference>
<gene>
    <name evidence="2" type="ORF">Micbo1qcDRAFT_149394</name>
</gene>
<sequence>MGRKARDAGLPRHWPPHLPYLTQPEYAPGLTAAQRAAIGTRPSHGAGSTTAVTVISDMPEIPTHLPRGPSANAAIVPISDPAHPACNQSGLFAARALPPGSLILPYYGLVHSALPPHSLRHEASDYDLWLDRDASVAVDAALVGNEARFINDYRGVKNRPNAEFRECWDSRRREKCMAVFVLPAGKNAHPRSKTAAGIAKGDEILVSYGKGFWGKRNEQHQEAGDDATVDI</sequence>
<reference evidence="3" key="1">
    <citation type="submission" date="2016-02" db="EMBL/GenBank/DDBJ databases">
        <title>Draft genome sequence of Microdochium bolleyi, a fungal endophyte of beachgrass.</title>
        <authorList>
            <consortium name="DOE Joint Genome Institute"/>
            <person name="David A.S."/>
            <person name="May G."/>
            <person name="Haridas S."/>
            <person name="Lim J."/>
            <person name="Wang M."/>
            <person name="Labutti K."/>
            <person name="Lipzen A."/>
            <person name="Barry K."/>
            <person name="Grigoriev I.V."/>
        </authorList>
    </citation>
    <scope>NUCLEOTIDE SEQUENCE [LARGE SCALE GENOMIC DNA]</scope>
    <source>
        <strain evidence="3">J235TASD1</strain>
    </source>
</reference>
<dbReference type="InterPro" id="IPR046341">
    <property type="entry name" value="SET_dom_sf"/>
</dbReference>
<proteinExistence type="predicted"/>